<proteinExistence type="predicted"/>
<dbReference type="Pfam" id="PF00076">
    <property type="entry name" value="RRM_1"/>
    <property type="match status" value="2"/>
</dbReference>
<feature type="domain" description="RRM" evidence="3">
    <location>
        <begin position="79"/>
        <end position="156"/>
    </location>
</feature>
<dbReference type="Proteomes" id="UP001295469">
    <property type="component" value="Chromosome C06"/>
</dbReference>
<evidence type="ECO:0000313" key="4">
    <source>
        <dbReference type="EMBL" id="CAF2060469.1"/>
    </source>
</evidence>
<dbReference type="InterPro" id="IPR012677">
    <property type="entry name" value="Nucleotide-bd_a/b_plait_sf"/>
</dbReference>
<name>A0A816QHL0_BRANA</name>
<dbReference type="InterPro" id="IPR035979">
    <property type="entry name" value="RBD_domain_sf"/>
</dbReference>
<dbReference type="KEGG" id="bna:106403809"/>
<dbReference type="SMR" id="A0A816QHL0"/>
<evidence type="ECO:0000256" key="1">
    <source>
        <dbReference type="ARBA" id="ARBA00022884"/>
    </source>
</evidence>
<dbReference type="CDD" id="cd00590">
    <property type="entry name" value="RRM_SF"/>
    <property type="match status" value="2"/>
</dbReference>
<dbReference type="SMART" id="SM00360">
    <property type="entry name" value="RRM"/>
    <property type="match status" value="2"/>
</dbReference>
<dbReference type="EMBL" id="HG994370">
    <property type="protein sequence ID" value="CAF2060469.1"/>
    <property type="molecule type" value="Genomic_DNA"/>
</dbReference>
<dbReference type="InterPro" id="IPR000504">
    <property type="entry name" value="RRM_dom"/>
</dbReference>
<sequence length="181" mass="20568">MASSDDVGFRCFVRGLDRETDENVLKEAFSKFGNVIGSKIMRDGVMGTSRRCGFVTFEDEKSMRDAIKEMHGQKNTTGFVCFVHRLDRDTDAERLAFAFCMFGEITDCQIAYDIRGKSRGHGFVTFKDEESMRDAVLMMDGHEIDGCQIRVEESHRNKGVSRFLTVVEAPPDRPLRIFSTI</sequence>
<accession>A0A816QHL0</accession>
<evidence type="ECO:0000259" key="3">
    <source>
        <dbReference type="PROSITE" id="PS50102"/>
    </source>
</evidence>
<protein>
    <submittedName>
        <fullName evidence="4">(rape) hypothetical protein</fullName>
    </submittedName>
</protein>
<dbReference type="PANTHER" id="PTHR48027">
    <property type="entry name" value="HETEROGENEOUS NUCLEAR RIBONUCLEOPROTEIN 87F-RELATED"/>
    <property type="match status" value="1"/>
</dbReference>
<organism evidence="4">
    <name type="scientific">Brassica napus</name>
    <name type="common">Rape</name>
    <dbReference type="NCBI Taxonomy" id="3708"/>
    <lineage>
        <taxon>Eukaryota</taxon>
        <taxon>Viridiplantae</taxon>
        <taxon>Streptophyta</taxon>
        <taxon>Embryophyta</taxon>
        <taxon>Tracheophyta</taxon>
        <taxon>Spermatophyta</taxon>
        <taxon>Magnoliopsida</taxon>
        <taxon>eudicotyledons</taxon>
        <taxon>Gunneridae</taxon>
        <taxon>Pentapetalae</taxon>
        <taxon>rosids</taxon>
        <taxon>malvids</taxon>
        <taxon>Brassicales</taxon>
        <taxon>Brassicaceae</taxon>
        <taxon>Brassiceae</taxon>
        <taxon>Brassica</taxon>
    </lineage>
</organism>
<keyword evidence="1 2" id="KW-0694">RNA-binding</keyword>
<dbReference type="GO" id="GO:0003723">
    <property type="term" value="F:RNA binding"/>
    <property type="evidence" value="ECO:0007669"/>
    <property type="project" value="UniProtKB-UniRule"/>
</dbReference>
<dbReference type="PROSITE" id="PS50102">
    <property type="entry name" value="RRM"/>
    <property type="match status" value="2"/>
</dbReference>
<dbReference type="SUPFAM" id="SSF54928">
    <property type="entry name" value="RNA-binding domain, RBD"/>
    <property type="match status" value="2"/>
</dbReference>
<dbReference type="InterPro" id="IPR052462">
    <property type="entry name" value="SLIRP/GR-RBP-like"/>
</dbReference>
<gene>
    <name evidence="4" type="ORF">DARMORV10_C06P30170.1</name>
</gene>
<evidence type="ECO:0000256" key="2">
    <source>
        <dbReference type="PROSITE-ProRule" id="PRU00176"/>
    </source>
</evidence>
<feature type="domain" description="RRM" evidence="3">
    <location>
        <begin position="9"/>
        <end position="74"/>
    </location>
</feature>
<dbReference type="AlphaFoldDB" id="A0A816QHL0"/>
<reference evidence="4" key="1">
    <citation type="submission" date="2021-01" db="EMBL/GenBank/DDBJ databases">
        <authorList>
            <consortium name="Genoscope - CEA"/>
            <person name="William W."/>
        </authorList>
    </citation>
    <scope>NUCLEOTIDE SEQUENCE</scope>
</reference>
<dbReference type="Gene3D" id="3.30.70.330">
    <property type="match status" value="2"/>
</dbReference>
<dbReference type="OrthoDB" id="1113375at2759"/>